<comment type="caution">
    <text evidence="1">The sequence shown here is derived from an EMBL/GenBank/DDBJ whole genome shotgun (WGS) entry which is preliminary data.</text>
</comment>
<keyword evidence="2" id="KW-1185">Reference proteome</keyword>
<reference evidence="1" key="1">
    <citation type="journal article" date="2023" name="Science">
        <title>Genome structures resolve the early diversification of teleost fishes.</title>
        <authorList>
            <person name="Parey E."/>
            <person name="Louis A."/>
            <person name="Montfort J."/>
            <person name="Bouchez O."/>
            <person name="Roques C."/>
            <person name="Iampietro C."/>
            <person name="Lluch J."/>
            <person name="Castinel A."/>
            <person name="Donnadieu C."/>
            <person name="Desvignes T."/>
            <person name="Floi Bucao C."/>
            <person name="Jouanno E."/>
            <person name="Wen M."/>
            <person name="Mejri S."/>
            <person name="Dirks R."/>
            <person name="Jansen H."/>
            <person name="Henkel C."/>
            <person name="Chen W.J."/>
            <person name="Zahm M."/>
            <person name="Cabau C."/>
            <person name="Klopp C."/>
            <person name="Thompson A.W."/>
            <person name="Robinson-Rechavi M."/>
            <person name="Braasch I."/>
            <person name="Lecointre G."/>
            <person name="Bobe J."/>
            <person name="Postlethwait J.H."/>
            <person name="Berthelot C."/>
            <person name="Roest Crollius H."/>
            <person name="Guiguen Y."/>
        </authorList>
    </citation>
    <scope>NUCLEOTIDE SEQUENCE</scope>
    <source>
        <strain evidence="1">WJC10195</strain>
    </source>
</reference>
<organism evidence="1 2">
    <name type="scientific">Synaphobranchus kaupii</name>
    <name type="common">Kaup's arrowtooth eel</name>
    <dbReference type="NCBI Taxonomy" id="118154"/>
    <lineage>
        <taxon>Eukaryota</taxon>
        <taxon>Metazoa</taxon>
        <taxon>Chordata</taxon>
        <taxon>Craniata</taxon>
        <taxon>Vertebrata</taxon>
        <taxon>Euteleostomi</taxon>
        <taxon>Actinopterygii</taxon>
        <taxon>Neopterygii</taxon>
        <taxon>Teleostei</taxon>
        <taxon>Anguilliformes</taxon>
        <taxon>Synaphobranchidae</taxon>
        <taxon>Synaphobranchus</taxon>
    </lineage>
</organism>
<evidence type="ECO:0000313" key="2">
    <source>
        <dbReference type="Proteomes" id="UP001152622"/>
    </source>
</evidence>
<name>A0A9Q1G3N3_SYNKA</name>
<proteinExistence type="predicted"/>
<dbReference type="AlphaFoldDB" id="A0A9Q1G3N3"/>
<protein>
    <submittedName>
        <fullName evidence="1">Uncharacterized protein</fullName>
    </submittedName>
</protein>
<evidence type="ECO:0000313" key="1">
    <source>
        <dbReference type="EMBL" id="KAJ8374869.1"/>
    </source>
</evidence>
<dbReference type="Proteomes" id="UP001152622">
    <property type="component" value="Chromosome 2"/>
</dbReference>
<gene>
    <name evidence="1" type="ORF">SKAU_G00054490</name>
</gene>
<dbReference type="EMBL" id="JAINUF010000002">
    <property type="protein sequence ID" value="KAJ8374869.1"/>
    <property type="molecule type" value="Genomic_DNA"/>
</dbReference>
<accession>A0A9Q1G3N3</accession>
<sequence>MENRCPFCSVKEVQIAELIWGEGRWPSRSSLWPSLSGCGHQLSSQARRVAGCHVRQEPITAELRPPGHQAGTVWPTWSAGGQRQTDGCRHPLLTGSPGLALSPLILKDKKGVDAKCAFRSRASLLPPLRLAASSLLGSFSQGRARSIQRGLKGSECLVF</sequence>